<evidence type="ECO:0000313" key="1">
    <source>
        <dbReference type="EMBL" id="BBH52697.1"/>
    </source>
</evidence>
<keyword evidence="2" id="KW-1185">Reference proteome</keyword>
<dbReference type="InterPro" id="IPR013431">
    <property type="entry name" value="Delta_60_rpt"/>
</dbReference>
<gene>
    <name evidence="1" type="ORF">JCM31447_11390</name>
</gene>
<protein>
    <submittedName>
        <fullName evidence="1">Uncharacterized protein</fullName>
    </submittedName>
</protein>
<dbReference type="NCBIfam" id="TIGR02608">
    <property type="entry name" value="delta_60_rpt"/>
    <property type="match status" value="3"/>
</dbReference>
<dbReference type="EMBL" id="AP019368">
    <property type="protein sequence ID" value="BBH52697.1"/>
    <property type="molecule type" value="Genomic_DNA"/>
</dbReference>
<name>A0A4V0P2C0_FLUSA</name>
<organism evidence="1 2">
    <name type="scientific">Fluviispira sanaruensis</name>
    <dbReference type="NCBI Taxonomy" id="2493639"/>
    <lineage>
        <taxon>Bacteria</taxon>
        <taxon>Pseudomonadati</taxon>
        <taxon>Bdellovibrionota</taxon>
        <taxon>Oligoflexia</taxon>
        <taxon>Silvanigrellales</taxon>
        <taxon>Silvanigrellaceae</taxon>
        <taxon>Fluviispira</taxon>
    </lineage>
</organism>
<dbReference type="Gene3D" id="2.80.10.50">
    <property type="match status" value="1"/>
</dbReference>
<accession>A0A4V0P2C0</accession>
<dbReference type="OrthoDB" id="5287196at2"/>
<dbReference type="Proteomes" id="UP000291236">
    <property type="component" value="Chromosome"/>
</dbReference>
<sequence>MRHFHIKIFIFITCIFLVNSCNKPDQISKGESRVGSLKFKEVNISVFKSAKSSQSNGINFDNSYSQMKINVKCISVYPDGSDLNENDIVVSSSTNTFDLVKDKTCQISLKEITIGGATFSAVNSNMLILNISPSLTAPNSVAFSYMDPNNNSYYIAANADGSKVNIQYALSQHDAQQLPIIKAIAKPIPVSVSGVPVPILSNLSLYSVDRINNSPATLTLYGSAGNFTSCKLILRSSLPSEISTDWKNIDFIYNTSIIDSKTVFDCSNFKFGVINNFGQYTNNSWAFIFENHLSNNLISSYLFMEVNTQVNNSYTFSLDKSFGNNGIFSKNLTKIDWIKSKITLSSKNEPVISALFSSNNEVTFNFGKLDPRNPSASSIKSASELGFPFPDPKPENSLENMTHIALNDNTSIIAYASNNSSIILAKYTPAGELDTSFGIQGKVTYLLGKEFYRSHNLKLLPNNNFILQIGASTEATGADNNGYYVKFFANGAIDSSFGKNGVVNYITLPYINSLINNFIVLKDNSLASSSYTKNPVDQIIITKNNADGSIDTTFANNGIYKENIIASFSSKYVYSSYLAEGTDASIIYSINTANSDYISKINSSGLLDTDYRTNIKNLFKNSDYNFIFLSNIKTLNDGSLFGVGVVGINKVAEAAFIKIKTDGNPDQTFAKNGIYSDPLNIKNKLWYDFDFTTDNKIYAVGTDFNLKQLIVSRYNLSK</sequence>
<dbReference type="RefSeq" id="WP_130607398.1">
    <property type="nucleotide sequence ID" value="NZ_AP019368.1"/>
</dbReference>
<dbReference type="KEGG" id="sbf:JCM31447_11390"/>
<evidence type="ECO:0000313" key="2">
    <source>
        <dbReference type="Proteomes" id="UP000291236"/>
    </source>
</evidence>
<proteinExistence type="predicted"/>
<dbReference type="AlphaFoldDB" id="A0A4V0P2C0"/>
<reference evidence="1 2" key="1">
    <citation type="submission" date="2018-12" db="EMBL/GenBank/DDBJ databases">
        <title>Rubrispira sanarue gen. nov., sp., nov., a member of the order Silvanigrellales, isolated from a brackish lake in Hamamatsu Japan.</title>
        <authorList>
            <person name="Maejima Y."/>
            <person name="Iino T."/>
            <person name="Muraguchi Y."/>
            <person name="Fukuda K."/>
            <person name="Nojiri H."/>
            <person name="Ohkuma M."/>
            <person name="Moriuchi R."/>
            <person name="Dohra H."/>
            <person name="Kimbara K."/>
            <person name="Shintani M."/>
        </authorList>
    </citation>
    <scope>NUCLEOTIDE SEQUENCE [LARGE SCALE GENOMIC DNA]</scope>
    <source>
        <strain evidence="1 2">RF1110005</strain>
    </source>
</reference>